<comment type="caution">
    <text evidence="2">The sequence shown here is derived from an EMBL/GenBank/DDBJ whole genome shotgun (WGS) entry which is preliminary data.</text>
</comment>
<evidence type="ECO:0000313" key="3">
    <source>
        <dbReference type="Proteomes" id="UP000600918"/>
    </source>
</evidence>
<gene>
    <name evidence="2" type="ORF">H0235_003351</name>
</gene>
<proteinExistence type="predicted"/>
<evidence type="ECO:0000256" key="1">
    <source>
        <dbReference type="SAM" id="MobiDB-lite"/>
    </source>
</evidence>
<organism evidence="2 3">
    <name type="scientific">Vespula pensylvanica</name>
    <name type="common">Western yellow jacket</name>
    <name type="synonym">Wasp</name>
    <dbReference type="NCBI Taxonomy" id="30213"/>
    <lineage>
        <taxon>Eukaryota</taxon>
        <taxon>Metazoa</taxon>
        <taxon>Ecdysozoa</taxon>
        <taxon>Arthropoda</taxon>
        <taxon>Hexapoda</taxon>
        <taxon>Insecta</taxon>
        <taxon>Pterygota</taxon>
        <taxon>Neoptera</taxon>
        <taxon>Endopterygota</taxon>
        <taxon>Hymenoptera</taxon>
        <taxon>Apocrita</taxon>
        <taxon>Aculeata</taxon>
        <taxon>Vespoidea</taxon>
        <taxon>Vespidae</taxon>
        <taxon>Vespinae</taxon>
        <taxon>Vespula</taxon>
    </lineage>
</organism>
<dbReference type="EMBL" id="JACSDY010000002">
    <property type="protein sequence ID" value="KAF7435160.1"/>
    <property type="molecule type" value="Genomic_DNA"/>
</dbReference>
<feature type="region of interest" description="Disordered" evidence="1">
    <location>
        <begin position="1"/>
        <end position="41"/>
    </location>
</feature>
<protein>
    <submittedName>
        <fullName evidence="2">Uncharacterized protein</fullName>
    </submittedName>
</protein>
<sequence length="139" mass="16209">MKLDFSTEAEHSTGLDGIPRQSPKLQTTEKREAPPVTRPLPLKMPRLLLTMSLRRAGSHPRAFDEIQHLYELELGIKLRREVRLQRTRRDRGCPVRLLHDRDDQTRSLALCREKIGRTRNGQEEQQHLRDSSSVRKNPT</sequence>
<dbReference type="Proteomes" id="UP000600918">
    <property type="component" value="Unassembled WGS sequence"/>
</dbReference>
<keyword evidence="3" id="KW-1185">Reference proteome</keyword>
<feature type="region of interest" description="Disordered" evidence="1">
    <location>
        <begin position="117"/>
        <end position="139"/>
    </location>
</feature>
<accession>A0A834PBL5</accession>
<reference evidence="2" key="1">
    <citation type="journal article" date="2020" name="G3 (Bethesda)">
        <title>High-Quality Assemblies for Three Invasive Social Wasps from the &lt;i&gt;Vespula&lt;/i&gt; Genus.</title>
        <authorList>
            <person name="Harrop T.W.R."/>
            <person name="Guhlin J."/>
            <person name="McLaughlin G.M."/>
            <person name="Permina E."/>
            <person name="Stockwell P."/>
            <person name="Gilligan J."/>
            <person name="Le Lec M.F."/>
            <person name="Gruber M.A.M."/>
            <person name="Quinn O."/>
            <person name="Lovegrove M."/>
            <person name="Duncan E.J."/>
            <person name="Remnant E.J."/>
            <person name="Van Eeckhoven J."/>
            <person name="Graham B."/>
            <person name="Knapp R.A."/>
            <person name="Langford K.W."/>
            <person name="Kronenberg Z."/>
            <person name="Press M.O."/>
            <person name="Eacker S.M."/>
            <person name="Wilson-Rankin E.E."/>
            <person name="Purcell J."/>
            <person name="Lester P.J."/>
            <person name="Dearden P.K."/>
        </authorList>
    </citation>
    <scope>NUCLEOTIDE SEQUENCE</scope>
    <source>
        <strain evidence="2">Volc-1</strain>
    </source>
</reference>
<dbReference type="AlphaFoldDB" id="A0A834PBL5"/>
<feature type="compositionally biased region" description="Basic and acidic residues" evidence="1">
    <location>
        <begin position="1"/>
        <end position="13"/>
    </location>
</feature>
<evidence type="ECO:0000313" key="2">
    <source>
        <dbReference type="EMBL" id="KAF7435160.1"/>
    </source>
</evidence>
<name>A0A834PBL5_VESPE</name>
<feature type="compositionally biased region" description="Basic and acidic residues" evidence="1">
    <location>
        <begin position="117"/>
        <end position="133"/>
    </location>
</feature>